<evidence type="ECO:0000256" key="10">
    <source>
        <dbReference type="PROSITE-ProRule" id="PRU00282"/>
    </source>
</evidence>
<dbReference type="HOGENOM" id="CLU_015166_3_0_1"/>
<evidence type="ECO:0000256" key="8">
    <source>
        <dbReference type="ARBA" id="ARBA00022989"/>
    </source>
</evidence>
<dbReference type="PROSITE" id="PS50920">
    <property type="entry name" value="SOLCAR"/>
    <property type="match status" value="2"/>
</dbReference>
<evidence type="ECO:0000256" key="2">
    <source>
        <dbReference type="ARBA" id="ARBA00004141"/>
    </source>
</evidence>
<sequence length="199" mass="21686">MKRYTENIGSKPASHMISASLGEIMACTVRVPVEVIKQRTQVDILGSNSSSLTNLKYILANKSGEGILRSLYRGWNSTIMREIPFTLIQFPLYEYLKSVAPIEEKQSLAAGAVCGSIAGGVAAAMTTPLDVIKTRIMLSEKRTSTRLLVRGIIEEEGYRAFLRGIGPRTCWISAGGAIFLGCYELVHSRLSSLGNTKLA</sequence>
<name>G3AWN6_CANTC</name>
<evidence type="ECO:0000256" key="1">
    <source>
        <dbReference type="ARBA" id="ARBA00002238"/>
    </source>
</evidence>
<keyword evidence="7" id="KW-0677">Repeat</keyword>
<feature type="repeat" description="Solcar" evidence="10">
    <location>
        <begin position="106"/>
        <end position="189"/>
    </location>
</feature>
<evidence type="ECO:0000256" key="4">
    <source>
        <dbReference type="ARBA" id="ARBA00021935"/>
    </source>
</evidence>
<keyword evidence="8" id="KW-1133">Transmembrane helix</keyword>
<dbReference type="PANTHER" id="PTHR45667">
    <property type="entry name" value="S-ADENOSYLMETHIONINE MITOCHONDRIAL CARRIER PROTEIN"/>
    <property type="match status" value="1"/>
</dbReference>
<evidence type="ECO:0000313" key="12">
    <source>
        <dbReference type="EMBL" id="EGV66828.1"/>
    </source>
</evidence>
<comment type="subcellular location">
    <subcellularLocation>
        <location evidence="2">Membrane</location>
        <topology evidence="2">Multi-pass membrane protein</topology>
    </subcellularLocation>
</comment>
<evidence type="ECO:0000256" key="7">
    <source>
        <dbReference type="ARBA" id="ARBA00022737"/>
    </source>
</evidence>
<keyword evidence="13" id="KW-1185">Reference proteome</keyword>
<evidence type="ECO:0000256" key="11">
    <source>
        <dbReference type="RuleBase" id="RU000488"/>
    </source>
</evidence>
<comment type="similarity">
    <text evidence="3 11">Belongs to the mitochondrial carrier (TC 2.A.29) family.</text>
</comment>
<dbReference type="STRING" id="590646.G3AWN6"/>
<gene>
    <name evidence="12" type="ORF">CANTEDRAFT_112294</name>
</gene>
<dbReference type="AlphaFoldDB" id="G3AWN6"/>
<evidence type="ECO:0000256" key="9">
    <source>
        <dbReference type="ARBA" id="ARBA00023136"/>
    </source>
</evidence>
<comment type="function">
    <text evidence="1">Mitochondrial transporter that mediates uptake of thiamine pyrophosphate (ThPP) into mitochondria.</text>
</comment>
<reference evidence="12 13" key="1">
    <citation type="journal article" date="2011" name="Proc. Natl. Acad. Sci. U.S.A.">
        <title>Comparative genomics of xylose-fermenting fungi for enhanced biofuel production.</title>
        <authorList>
            <person name="Wohlbach D.J."/>
            <person name="Kuo A."/>
            <person name="Sato T.K."/>
            <person name="Potts K.M."/>
            <person name="Salamov A.A."/>
            <person name="LaButti K.M."/>
            <person name="Sun H."/>
            <person name="Clum A."/>
            <person name="Pangilinan J.L."/>
            <person name="Lindquist E.A."/>
            <person name="Lucas S."/>
            <person name="Lapidus A."/>
            <person name="Jin M."/>
            <person name="Gunawan C."/>
            <person name="Balan V."/>
            <person name="Dale B.E."/>
            <person name="Jeffries T.W."/>
            <person name="Zinkel R."/>
            <person name="Barry K.W."/>
            <person name="Grigoriev I.V."/>
            <person name="Gasch A.P."/>
        </authorList>
    </citation>
    <scope>NUCLEOTIDE SEQUENCE [LARGE SCALE GENOMIC DNA]</scope>
    <source>
        <strain evidence="13">ATCC 10573 / BCRC 21748 / CBS 615 / JCM 9827 / NBRC 10315 / NRRL Y-1498 / VKM Y-70</strain>
    </source>
</reference>
<dbReference type="GO" id="GO:0016020">
    <property type="term" value="C:membrane"/>
    <property type="evidence" value="ECO:0007669"/>
    <property type="project" value="UniProtKB-SubCell"/>
</dbReference>
<dbReference type="Proteomes" id="UP000000707">
    <property type="component" value="Unassembled WGS sequence"/>
</dbReference>
<evidence type="ECO:0000256" key="5">
    <source>
        <dbReference type="ARBA" id="ARBA00022448"/>
    </source>
</evidence>
<dbReference type="OrthoDB" id="276989at2759"/>
<evidence type="ECO:0000313" key="13">
    <source>
        <dbReference type="Proteomes" id="UP000000707"/>
    </source>
</evidence>
<dbReference type="InterPro" id="IPR018108">
    <property type="entry name" value="MCP_transmembrane"/>
</dbReference>
<proteinExistence type="inferred from homology"/>
<evidence type="ECO:0000256" key="3">
    <source>
        <dbReference type="ARBA" id="ARBA00006375"/>
    </source>
</evidence>
<dbReference type="SUPFAM" id="SSF103506">
    <property type="entry name" value="Mitochondrial carrier"/>
    <property type="match status" value="1"/>
</dbReference>
<dbReference type="EMBL" id="GL996510">
    <property type="protein sequence ID" value="EGV66828.1"/>
    <property type="molecule type" value="Genomic_DNA"/>
</dbReference>
<dbReference type="InterPro" id="IPR023395">
    <property type="entry name" value="MCP_dom_sf"/>
</dbReference>
<keyword evidence="9 10" id="KW-0472">Membrane</keyword>
<keyword evidence="6 10" id="KW-0812">Transmembrane</keyword>
<protein>
    <recommendedName>
        <fullName evidence="4">Mitochondrial thiamine pyrophosphate carrier 1</fullName>
    </recommendedName>
</protein>
<evidence type="ECO:0000256" key="6">
    <source>
        <dbReference type="ARBA" id="ARBA00022692"/>
    </source>
</evidence>
<keyword evidence="5 11" id="KW-0813">Transport</keyword>
<feature type="repeat" description="Solcar" evidence="10">
    <location>
        <begin position="10"/>
        <end position="99"/>
    </location>
</feature>
<dbReference type="Pfam" id="PF00153">
    <property type="entry name" value="Mito_carr"/>
    <property type="match status" value="2"/>
</dbReference>
<organism evidence="13">
    <name type="scientific">Candida tenuis (strain ATCC 10573 / BCRC 21748 / CBS 615 / JCM 9827 / NBRC 10315 / NRRL Y-1498 / VKM Y-70)</name>
    <name type="common">Yeast</name>
    <name type="synonym">Yamadazyma tenuis</name>
    <dbReference type="NCBI Taxonomy" id="590646"/>
    <lineage>
        <taxon>Eukaryota</taxon>
        <taxon>Fungi</taxon>
        <taxon>Dikarya</taxon>
        <taxon>Ascomycota</taxon>
        <taxon>Saccharomycotina</taxon>
        <taxon>Pichiomycetes</taxon>
        <taxon>Debaryomycetaceae</taxon>
        <taxon>Yamadazyma</taxon>
    </lineage>
</organism>
<accession>G3AWN6</accession>
<dbReference type="eggNOG" id="KOG0768">
    <property type="taxonomic scope" value="Eukaryota"/>
</dbReference>
<dbReference type="Gene3D" id="1.50.40.10">
    <property type="entry name" value="Mitochondrial carrier domain"/>
    <property type="match status" value="1"/>
</dbReference>